<dbReference type="AlphaFoldDB" id="A0A6G8ARH5"/>
<organism evidence="1 2">
    <name type="scientific">Vagococcus hydrophili</name>
    <dbReference type="NCBI Taxonomy" id="2714947"/>
    <lineage>
        <taxon>Bacteria</taxon>
        <taxon>Bacillati</taxon>
        <taxon>Bacillota</taxon>
        <taxon>Bacilli</taxon>
        <taxon>Lactobacillales</taxon>
        <taxon>Enterococcaceae</taxon>
        <taxon>Vagococcus</taxon>
    </lineage>
</organism>
<dbReference type="InterPro" id="IPR016787">
    <property type="entry name" value="UCP021328"/>
</dbReference>
<dbReference type="PIRSF" id="PIRSF021328">
    <property type="entry name" value="UCP021328"/>
    <property type="match status" value="1"/>
</dbReference>
<proteinExistence type="predicted"/>
<gene>
    <name evidence="1" type="ORF">G7082_03075</name>
</gene>
<evidence type="ECO:0000313" key="1">
    <source>
        <dbReference type="EMBL" id="QIL47590.1"/>
    </source>
</evidence>
<keyword evidence="2" id="KW-1185">Reference proteome</keyword>
<name>A0A6G8ARH5_9ENTE</name>
<dbReference type="RefSeq" id="WP_166033762.1">
    <property type="nucleotide sequence ID" value="NZ_CP049887.1"/>
</dbReference>
<reference evidence="1 2" key="1">
    <citation type="submission" date="2020-03" db="EMBL/GenBank/DDBJ databases">
        <title>Vagococcus sp. nov., isolated from beetles.</title>
        <authorList>
            <person name="Hyun D.-W."/>
            <person name="Bae J.-W."/>
        </authorList>
    </citation>
    <scope>NUCLEOTIDE SEQUENCE [LARGE SCALE GENOMIC DNA]</scope>
    <source>
        <strain evidence="1 2">HDW17B</strain>
    </source>
</reference>
<dbReference type="KEGG" id="vhy:G7082_03075"/>
<evidence type="ECO:0000313" key="2">
    <source>
        <dbReference type="Proteomes" id="UP000501747"/>
    </source>
</evidence>
<dbReference type="Proteomes" id="UP000501747">
    <property type="component" value="Chromosome"/>
</dbReference>
<sequence length="137" mass="16343">MKLTIYFDGSFWYGLIEYQERNKLLVYKHLFGRAPKDAEVFDFINQEMTSILANSRFSDITETVEETKKINPKRMQRLINRQKNQAVISTKSQDAMKEIQDSLKIERKQISKAEKERLKQEKFDKAQLKKLEKRKGH</sequence>
<accession>A0A6G8ARH5</accession>
<dbReference type="EMBL" id="CP049887">
    <property type="protein sequence ID" value="QIL47590.1"/>
    <property type="molecule type" value="Genomic_DNA"/>
</dbReference>
<dbReference type="Pfam" id="PF11208">
    <property type="entry name" value="DUF2992"/>
    <property type="match status" value="1"/>
</dbReference>
<protein>
    <submittedName>
        <fullName evidence="1">YjdF family protein</fullName>
    </submittedName>
</protein>